<reference evidence="5 6" key="1">
    <citation type="submission" date="2020-03" db="EMBL/GenBank/DDBJ databases">
        <title>Genomic Encyclopedia of Type Strains, Phase IV (KMG-IV): sequencing the most valuable type-strain genomes for metagenomic binning, comparative biology and taxonomic classification.</title>
        <authorList>
            <person name="Goeker M."/>
        </authorList>
    </citation>
    <scope>NUCLEOTIDE SEQUENCE [LARGE SCALE GENOMIC DNA]</scope>
    <source>
        <strain evidence="5 6">DSM 19867</strain>
    </source>
</reference>
<dbReference type="EMBL" id="JAASRM010000001">
    <property type="protein sequence ID" value="NIK86868.1"/>
    <property type="molecule type" value="Genomic_DNA"/>
</dbReference>
<dbReference type="InterPro" id="IPR036291">
    <property type="entry name" value="NAD(P)-bd_dom_sf"/>
</dbReference>
<evidence type="ECO:0000313" key="6">
    <source>
        <dbReference type="Proteomes" id="UP000570514"/>
    </source>
</evidence>
<comment type="caution">
    <text evidence="5">The sequence shown here is derived from an EMBL/GenBank/DDBJ whole genome shotgun (WGS) entry which is preliminary data.</text>
</comment>
<protein>
    <submittedName>
        <fullName evidence="5">Putative dehydrogenase</fullName>
    </submittedName>
</protein>
<dbReference type="Proteomes" id="UP000570514">
    <property type="component" value="Unassembled WGS sequence"/>
</dbReference>
<keyword evidence="2" id="KW-0560">Oxidoreductase</keyword>
<keyword evidence="6" id="KW-1185">Reference proteome</keyword>
<sequence length="347" mass="38052">MMPFNVAVIGYGLGGRVFHAPYVSAVEGLRLAAIVSSRKEEIAQAYPGLPVYNDPALIWADPGIDVVVISTPNASHAALATVALKAGKHVVIDKPFAETVEDAHALMELAKAETKDRILTVFHNRRWDGDFLTLKRLLREGVLGDLTYVESHFDLYRPNVSTRWRETPGPSAGAWYDLGSHLLDQALNLFGIPDAIAADLSILRDGGTTTDYFRVVLKYGQQRVMLVGNYLARSDQRWIVHGSRASYIKRGLDPQQTMLVGGSSIGDVGFGVDPNPGYLVLPDGREVPVIAEKGDYRAFYENLRDCLKGIAPLAVPAREGFLVMKLLALAEKASREKREILLTPGFP</sequence>
<comment type="similarity">
    <text evidence="1">Belongs to the Gfo/Idh/MocA family.</text>
</comment>
<name>A0A846MTN9_9PROT</name>
<accession>A0A846MTN9</accession>
<dbReference type="SUPFAM" id="SSF51735">
    <property type="entry name" value="NAD(P)-binding Rossmann-fold domains"/>
    <property type="match status" value="1"/>
</dbReference>
<dbReference type="GO" id="GO:0000166">
    <property type="term" value="F:nucleotide binding"/>
    <property type="evidence" value="ECO:0007669"/>
    <property type="project" value="InterPro"/>
</dbReference>
<dbReference type="Pfam" id="PF01408">
    <property type="entry name" value="GFO_IDH_MocA"/>
    <property type="match status" value="1"/>
</dbReference>
<organism evidence="5 6">
    <name type="scientific">Rhizomicrobium palustre</name>
    <dbReference type="NCBI Taxonomy" id="189966"/>
    <lineage>
        <taxon>Bacteria</taxon>
        <taxon>Pseudomonadati</taxon>
        <taxon>Pseudomonadota</taxon>
        <taxon>Alphaproteobacteria</taxon>
        <taxon>Micropepsales</taxon>
        <taxon>Micropepsaceae</taxon>
        <taxon>Rhizomicrobium</taxon>
    </lineage>
</organism>
<dbReference type="PANTHER" id="PTHR43708">
    <property type="entry name" value="CONSERVED EXPRESSED OXIDOREDUCTASE (EUROFUNG)"/>
    <property type="match status" value="1"/>
</dbReference>
<dbReference type="InterPro" id="IPR051317">
    <property type="entry name" value="Gfo/Idh/MocA_oxidoreduct"/>
</dbReference>
<evidence type="ECO:0000313" key="5">
    <source>
        <dbReference type="EMBL" id="NIK86868.1"/>
    </source>
</evidence>
<dbReference type="NCBIfam" id="NF008607">
    <property type="entry name" value="PRK11579.1"/>
    <property type="match status" value="1"/>
</dbReference>
<evidence type="ECO:0000256" key="1">
    <source>
        <dbReference type="ARBA" id="ARBA00010928"/>
    </source>
</evidence>
<feature type="domain" description="Gfo/Idh/MocA-like oxidoreductase N-terminal" evidence="3">
    <location>
        <begin position="4"/>
        <end position="114"/>
    </location>
</feature>
<dbReference type="AlphaFoldDB" id="A0A846MTN9"/>
<evidence type="ECO:0000259" key="3">
    <source>
        <dbReference type="Pfam" id="PF01408"/>
    </source>
</evidence>
<evidence type="ECO:0000259" key="4">
    <source>
        <dbReference type="Pfam" id="PF02894"/>
    </source>
</evidence>
<dbReference type="Gene3D" id="3.40.50.720">
    <property type="entry name" value="NAD(P)-binding Rossmann-like Domain"/>
    <property type="match status" value="1"/>
</dbReference>
<dbReference type="GO" id="GO:0016491">
    <property type="term" value="F:oxidoreductase activity"/>
    <property type="evidence" value="ECO:0007669"/>
    <property type="project" value="UniProtKB-KW"/>
</dbReference>
<dbReference type="Gene3D" id="3.30.360.10">
    <property type="entry name" value="Dihydrodipicolinate Reductase, domain 2"/>
    <property type="match status" value="1"/>
</dbReference>
<gene>
    <name evidence="5" type="ORF">FHS83_000186</name>
</gene>
<dbReference type="Pfam" id="PF02894">
    <property type="entry name" value="GFO_IDH_MocA_C"/>
    <property type="match status" value="1"/>
</dbReference>
<feature type="domain" description="Gfo/Idh/MocA-like oxidoreductase C-terminal" evidence="4">
    <location>
        <begin position="135"/>
        <end position="340"/>
    </location>
</feature>
<evidence type="ECO:0000256" key="2">
    <source>
        <dbReference type="ARBA" id="ARBA00023002"/>
    </source>
</evidence>
<dbReference type="InterPro" id="IPR000683">
    <property type="entry name" value="Gfo/Idh/MocA-like_OxRdtase_N"/>
</dbReference>
<dbReference type="InterPro" id="IPR004104">
    <property type="entry name" value="Gfo/Idh/MocA-like_OxRdtase_C"/>
</dbReference>
<dbReference type="PANTHER" id="PTHR43708:SF5">
    <property type="entry name" value="CONSERVED EXPRESSED OXIDOREDUCTASE (EUROFUNG)-RELATED"/>
    <property type="match status" value="1"/>
</dbReference>
<proteinExistence type="inferred from homology"/>